<proteinExistence type="predicted"/>
<dbReference type="Proteomes" id="UP000789833">
    <property type="component" value="Unassembled WGS sequence"/>
</dbReference>
<evidence type="ECO:0008006" key="3">
    <source>
        <dbReference type="Google" id="ProtNLM"/>
    </source>
</evidence>
<protein>
    <recommendedName>
        <fullName evidence="3">DUF3231 family protein</fullName>
    </recommendedName>
</protein>
<dbReference type="EMBL" id="CAKJTJ010000003">
    <property type="protein sequence ID" value="CAG9620004.1"/>
    <property type="molecule type" value="Genomic_DNA"/>
</dbReference>
<comment type="caution">
    <text evidence="1">The sequence shown here is derived from an EMBL/GenBank/DDBJ whole genome shotgun (WGS) entry which is preliminary data.</text>
</comment>
<organism evidence="1 2">
    <name type="scientific">Sutcliffiella rhizosphaerae</name>
    <dbReference type="NCBI Taxonomy" id="2880967"/>
    <lineage>
        <taxon>Bacteria</taxon>
        <taxon>Bacillati</taxon>
        <taxon>Bacillota</taxon>
        <taxon>Bacilli</taxon>
        <taxon>Bacillales</taxon>
        <taxon>Bacillaceae</taxon>
        <taxon>Sutcliffiella</taxon>
    </lineage>
</organism>
<name>A0ABM8YJG7_9BACI</name>
<dbReference type="RefSeq" id="WP_230499942.1">
    <property type="nucleotide sequence ID" value="NZ_CAKJTJ010000003.1"/>
</dbReference>
<dbReference type="Pfam" id="PF11553">
    <property type="entry name" value="DUF3231"/>
    <property type="match status" value="2"/>
</dbReference>
<accession>A0ABM8YJG7</accession>
<gene>
    <name evidence="1" type="ORF">BACCIP111883_00772</name>
</gene>
<reference evidence="1 2" key="1">
    <citation type="submission" date="2021-10" db="EMBL/GenBank/DDBJ databases">
        <authorList>
            <person name="Criscuolo A."/>
        </authorList>
    </citation>
    <scope>NUCLEOTIDE SEQUENCE [LARGE SCALE GENOMIC DNA]</scope>
    <source>
        <strain evidence="2">CIP 111883</strain>
    </source>
</reference>
<keyword evidence="2" id="KW-1185">Reference proteome</keyword>
<sequence>MPNKIRMSSTELGSLWMTHHKKTMIMRILEYFIEKSDDHKAKNLMNGLWKQLKPKVIELETMLQNEGAAPPIGFTKEDVNLEVPRLFENGFDIMFCRVLKEISMGMYVLHMTTAYREDIIKYYKQLTDITQTYYYHFTQYLLEEGFLPRPTYVNMPKSVSYLTDNSYLKGTNLFGHKRGLNTVEFGLLYHAFETNITGIQLMTGFAQCAKNEEVKKYFTKGKDLSKEILKETGEIFLDNDIQSPATPGGTVTSSKEAPFSDKLMMFCTYLLCGFSLGGEGFSTSLNLRNDLITKSGVFAKDVYEFTHEGIKIMISNGWLEEPPRMDINNLNNNN</sequence>
<dbReference type="InterPro" id="IPR012347">
    <property type="entry name" value="Ferritin-like"/>
</dbReference>
<dbReference type="Gene3D" id="1.20.1260.10">
    <property type="match status" value="2"/>
</dbReference>
<evidence type="ECO:0000313" key="2">
    <source>
        <dbReference type="Proteomes" id="UP000789833"/>
    </source>
</evidence>
<dbReference type="InterPro" id="IPR021617">
    <property type="entry name" value="DUF3231"/>
</dbReference>
<evidence type="ECO:0000313" key="1">
    <source>
        <dbReference type="EMBL" id="CAG9620004.1"/>
    </source>
</evidence>